<feature type="transmembrane region" description="Helical" evidence="2">
    <location>
        <begin position="109"/>
        <end position="132"/>
    </location>
</feature>
<dbReference type="InterPro" id="IPR024862">
    <property type="entry name" value="TRPV"/>
</dbReference>
<dbReference type="EMBL" id="UZAH01027068">
    <property type="protein sequence ID" value="VDO88273.1"/>
    <property type="molecule type" value="Genomic_DNA"/>
</dbReference>
<keyword evidence="2" id="KW-1133">Transmembrane helix</keyword>
<accession>A0A3P8ABI6</accession>
<dbReference type="PANTHER" id="PTHR10582:SF30">
    <property type="entry name" value="ION TRANSPORT DOMAIN-CONTAINING PROTEIN"/>
    <property type="match status" value="1"/>
</dbReference>
<dbReference type="GO" id="GO:0098703">
    <property type="term" value="P:calcium ion import across plasma membrane"/>
    <property type="evidence" value="ECO:0007669"/>
    <property type="project" value="TreeGrafter"/>
</dbReference>
<reference evidence="5" key="2">
    <citation type="submission" date="2019-09" db="UniProtKB">
        <authorList>
            <consortium name="WormBaseParasite"/>
        </authorList>
    </citation>
    <scope>IDENTIFICATION</scope>
</reference>
<evidence type="ECO:0000313" key="5">
    <source>
        <dbReference type="WBParaSite" id="HPBE_0001134201-mRNA-1"/>
    </source>
</evidence>
<organism evidence="4 5">
    <name type="scientific">Heligmosomoides polygyrus</name>
    <name type="common">Parasitic roundworm</name>
    <dbReference type="NCBI Taxonomy" id="6339"/>
    <lineage>
        <taxon>Eukaryota</taxon>
        <taxon>Metazoa</taxon>
        <taxon>Ecdysozoa</taxon>
        <taxon>Nematoda</taxon>
        <taxon>Chromadorea</taxon>
        <taxon>Rhabditida</taxon>
        <taxon>Rhabditina</taxon>
        <taxon>Rhabditomorpha</taxon>
        <taxon>Strongyloidea</taxon>
        <taxon>Heligmosomidae</taxon>
        <taxon>Heligmosomoides</taxon>
    </lineage>
</organism>
<dbReference type="OrthoDB" id="533508at2759"/>
<proteinExistence type="predicted"/>
<evidence type="ECO:0000313" key="3">
    <source>
        <dbReference type="EMBL" id="VDO88273.1"/>
    </source>
</evidence>
<evidence type="ECO:0000256" key="2">
    <source>
        <dbReference type="SAM" id="Phobius"/>
    </source>
</evidence>
<dbReference type="AlphaFoldDB" id="A0A183FTF3"/>
<keyword evidence="2" id="KW-0472">Membrane</keyword>
<keyword evidence="2" id="KW-0812">Transmembrane</keyword>
<dbReference type="GO" id="GO:0005262">
    <property type="term" value="F:calcium channel activity"/>
    <property type="evidence" value="ECO:0007669"/>
    <property type="project" value="TreeGrafter"/>
</dbReference>
<keyword evidence="1" id="KW-0677">Repeat</keyword>
<sequence>MRKNSLYSPISVKKQVQGTPSEIENANCHLLQYSRWDWDEGWLRLGCEIVVVVLVIVQILMDVRDIRRIGRAKWFTVMKAFPAKLLYKVTFLLILCEVPIRFACRLHEAFLVADNVIAAIAVLLTTIHYLYYCRAIPFIGPFVLMIYTIISTDLTRFFLIYSIFLVGFSQYSCTSDNKEMVAEAGIPRGLA</sequence>
<evidence type="ECO:0000256" key="1">
    <source>
        <dbReference type="ARBA" id="ARBA00022737"/>
    </source>
</evidence>
<accession>A0A183FTF3</accession>
<reference evidence="3 4" key="1">
    <citation type="submission" date="2018-11" db="EMBL/GenBank/DDBJ databases">
        <authorList>
            <consortium name="Pathogen Informatics"/>
        </authorList>
    </citation>
    <scope>NUCLEOTIDE SEQUENCE [LARGE SCALE GENOMIC DNA]</scope>
</reference>
<keyword evidence="4" id="KW-1185">Reference proteome</keyword>
<feature type="transmembrane region" description="Helical" evidence="2">
    <location>
        <begin position="42"/>
        <end position="64"/>
    </location>
</feature>
<dbReference type="GO" id="GO:0005886">
    <property type="term" value="C:plasma membrane"/>
    <property type="evidence" value="ECO:0007669"/>
    <property type="project" value="TreeGrafter"/>
</dbReference>
<protein>
    <submittedName>
        <fullName evidence="5">Ion_trans domain-containing protein</fullName>
    </submittedName>
</protein>
<feature type="transmembrane region" description="Helical" evidence="2">
    <location>
        <begin position="85"/>
        <end position="103"/>
    </location>
</feature>
<dbReference type="WBParaSite" id="HPBE_0001134201-mRNA-1">
    <property type="protein sequence ID" value="HPBE_0001134201-mRNA-1"/>
    <property type="gene ID" value="HPBE_0001134201"/>
</dbReference>
<feature type="transmembrane region" description="Helical" evidence="2">
    <location>
        <begin position="144"/>
        <end position="168"/>
    </location>
</feature>
<gene>
    <name evidence="3" type="ORF">HPBE_LOCUS11343</name>
</gene>
<dbReference type="Proteomes" id="UP000050761">
    <property type="component" value="Unassembled WGS sequence"/>
</dbReference>
<dbReference type="PANTHER" id="PTHR10582">
    <property type="entry name" value="TRANSIENT RECEPTOR POTENTIAL ION CHANNEL PROTEIN"/>
    <property type="match status" value="1"/>
</dbReference>
<evidence type="ECO:0000313" key="4">
    <source>
        <dbReference type="Proteomes" id="UP000050761"/>
    </source>
</evidence>
<name>A0A183FTF3_HELPZ</name>